<keyword evidence="3" id="KW-1185">Reference proteome</keyword>
<name>A0ABS7FCD2_9NEIS</name>
<keyword evidence="1" id="KW-0812">Transmembrane</keyword>
<accession>A0ABS7FCD2</accession>
<dbReference type="EMBL" id="JAHDTB010000006">
    <property type="protein sequence ID" value="MBW8287734.1"/>
    <property type="molecule type" value="Genomic_DNA"/>
</dbReference>
<dbReference type="Proteomes" id="UP000711178">
    <property type="component" value="Unassembled WGS sequence"/>
</dbReference>
<proteinExistence type="predicted"/>
<keyword evidence="1" id="KW-0472">Membrane</keyword>
<gene>
    <name evidence="2" type="ORF">KIF53_08865</name>
</gene>
<reference evidence="2 3" key="1">
    <citation type="submission" date="2021-05" db="EMBL/GenBank/DDBJ databases">
        <title>Draft Whole Genome Sequencing Of Biosensor Chromobacterium violaceum Strain CV026 Reveals A Regulatory RNA In Chromobacterium violaceum Phenotype Regulatory Network.</title>
        <authorList>
            <person name="Hong K.W."/>
            <person name="Chan K.G."/>
            <person name="Chang C.-Y."/>
        </authorList>
    </citation>
    <scope>NUCLEOTIDE SEQUENCE [LARGE SCALE GENOMIC DNA]</scope>
    <source>
        <strain evidence="2 3">ATCC 31532</strain>
    </source>
</reference>
<keyword evidence="1" id="KW-1133">Transmembrane helix</keyword>
<evidence type="ECO:0000313" key="2">
    <source>
        <dbReference type="EMBL" id="MBW8287734.1"/>
    </source>
</evidence>
<dbReference type="GeneID" id="89687400"/>
<protein>
    <submittedName>
        <fullName evidence="2">Uncharacterized protein</fullName>
    </submittedName>
</protein>
<evidence type="ECO:0000313" key="3">
    <source>
        <dbReference type="Proteomes" id="UP000711178"/>
    </source>
</evidence>
<comment type="caution">
    <text evidence="2">The sequence shown here is derived from an EMBL/GenBank/DDBJ whole genome shotgun (WGS) entry which is preliminary data.</text>
</comment>
<feature type="transmembrane region" description="Helical" evidence="1">
    <location>
        <begin position="58"/>
        <end position="82"/>
    </location>
</feature>
<dbReference type="RefSeq" id="WP_043580388.1">
    <property type="nucleotide sequence ID" value="NZ_CP142381.1"/>
</dbReference>
<sequence length="86" mass="10048">MKPLLPPLSFHLDGDQLRHGSERWADLTLQGWLVLLDRGARRQAWRRLLEHRLNARQLLQGFACWLSGSLVLLALAYLLYLVSTRW</sequence>
<organism evidence="2 3">
    <name type="scientific">Chromobacterium subtsugae</name>
    <dbReference type="NCBI Taxonomy" id="251747"/>
    <lineage>
        <taxon>Bacteria</taxon>
        <taxon>Pseudomonadati</taxon>
        <taxon>Pseudomonadota</taxon>
        <taxon>Betaproteobacteria</taxon>
        <taxon>Neisseriales</taxon>
        <taxon>Chromobacteriaceae</taxon>
        <taxon>Chromobacterium</taxon>
    </lineage>
</organism>
<evidence type="ECO:0000256" key="1">
    <source>
        <dbReference type="SAM" id="Phobius"/>
    </source>
</evidence>